<dbReference type="PROSITE" id="PS00189">
    <property type="entry name" value="LIPOYL"/>
    <property type="match status" value="1"/>
</dbReference>
<accession>A0ABN5H287</accession>
<dbReference type="Pfam" id="PF01597">
    <property type="entry name" value="GCV_H"/>
    <property type="match status" value="1"/>
</dbReference>
<dbReference type="InterPro" id="IPR011053">
    <property type="entry name" value="Single_hybrid_motif"/>
</dbReference>
<keyword evidence="2" id="KW-0450">Lipoyl</keyword>
<feature type="domain" description="Lipoyl-binding" evidence="3">
    <location>
        <begin position="28"/>
        <end position="111"/>
    </location>
</feature>
<dbReference type="InterPro" id="IPR033753">
    <property type="entry name" value="GCV_H/Fam206"/>
</dbReference>
<evidence type="ECO:0000256" key="2">
    <source>
        <dbReference type="ARBA" id="ARBA00022823"/>
    </source>
</evidence>
<dbReference type="CDD" id="cd06848">
    <property type="entry name" value="GCS_H"/>
    <property type="match status" value="1"/>
</dbReference>
<dbReference type="PANTHER" id="PTHR11715">
    <property type="entry name" value="GLYCINE CLEAVAGE SYSTEM H PROTEIN"/>
    <property type="match status" value="1"/>
</dbReference>
<dbReference type="InterPro" id="IPR000089">
    <property type="entry name" value="Biotin_lipoyl"/>
</dbReference>
<dbReference type="SUPFAM" id="SSF51230">
    <property type="entry name" value="Single hybrid motif"/>
    <property type="match status" value="1"/>
</dbReference>
<evidence type="ECO:0000259" key="3">
    <source>
        <dbReference type="PROSITE" id="PS50968"/>
    </source>
</evidence>
<dbReference type="PROSITE" id="PS50968">
    <property type="entry name" value="BIOTINYL_LIPOYL"/>
    <property type="match status" value="1"/>
</dbReference>
<comment type="similarity">
    <text evidence="1">Belongs to the GcvH family.</text>
</comment>
<evidence type="ECO:0000256" key="1">
    <source>
        <dbReference type="ARBA" id="ARBA00009249"/>
    </source>
</evidence>
<dbReference type="InterPro" id="IPR003016">
    <property type="entry name" value="2-oxoA_DH_lipoyl-BS"/>
</dbReference>
<dbReference type="RefSeq" id="WP_103375361.1">
    <property type="nucleotide sequence ID" value="NZ_CP133983.1"/>
</dbReference>
<dbReference type="EMBL" id="CP019454">
    <property type="protein sequence ID" value="AUW93603.1"/>
    <property type="molecule type" value="Genomic_DNA"/>
</dbReference>
<dbReference type="Proteomes" id="UP000325292">
    <property type="component" value="Chromosome"/>
</dbReference>
<evidence type="ECO:0000313" key="4">
    <source>
        <dbReference type="EMBL" id="AUW93603.1"/>
    </source>
</evidence>
<proteinExistence type="inferred from homology"/>
<reference evidence="4 5" key="1">
    <citation type="journal article" date="2019" name="Sci. Rep.">
        <title>Sulfobacillus thermotolerans: new insights into resistance and metabolic capacities of acidophilic chemolithotrophs.</title>
        <authorList>
            <person name="Panyushkina A.E."/>
            <person name="Babenko V.V."/>
            <person name="Nikitina A.S."/>
            <person name="Selezneva O.V."/>
            <person name="Tsaplina I.A."/>
            <person name="Letarova M.A."/>
            <person name="Kostryukova E.S."/>
            <person name="Letarov A.V."/>
        </authorList>
    </citation>
    <scope>NUCLEOTIDE SEQUENCE [LARGE SCALE GENOMIC DNA]</scope>
    <source>
        <strain evidence="4 5">Kr1</strain>
    </source>
</reference>
<evidence type="ECO:0000313" key="5">
    <source>
        <dbReference type="Proteomes" id="UP000325292"/>
    </source>
</evidence>
<organism evidence="4 5">
    <name type="scientific">Sulfobacillus thermotolerans</name>
    <dbReference type="NCBI Taxonomy" id="338644"/>
    <lineage>
        <taxon>Bacteria</taxon>
        <taxon>Bacillati</taxon>
        <taxon>Bacillota</taxon>
        <taxon>Clostridia</taxon>
        <taxon>Eubacteriales</taxon>
        <taxon>Clostridiales Family XVII. Incertae Sedis</taxon>
        <taxon>Sulfobacillus</taxon>
    </lineage>
</organism>
<keyword evidence="5" id="KW-1185">Reference proteome</keyword>
<dbReference type="Gene3D" id="2.40.50.100">
    <property type="match status" value="1"/>
</dbReference>
<dbReference type="InterPro" id="IPR002930">
    <property type="entry name" value="GCV_H"/>
</dbReference>
<gene>
    <name evidence="4" type="ORF">BXT84_06315</name>
</gene>
<name>A0ABN5H287_9FIRM</name>
<sequence>MAQVFACEFPDVYWFDVERDVWVMPQPSGQLRMGMTDPAQTRAGKVLHVRAKTGKTVVEGQNLATIESAKWVGPFPAPCEGLVVAVNPIVMTDPNEINRDPYGQGWIVELQPSSDVWRSTLMTGPKAIDAYREKLRAEGLTCMRCVPPSDDLSPESEE</sequence>
<dbReference type="PANTHER" id="PTHR11715:SF3">
    <property type="entry name" value="GLYCINE CLEAVAGE SYSTEM H PROTEIN-RELATED"/>
    <property type="match status" value="1"/>
</dbReference>
<protein>
    <submittedName>
        <fullName evidence="4">Glycine cleavage system protein H</fullName>
    </submittedName>
</protein>